<name>A0A5N7CNJ3_PETAA</name>
<protein>
    <recommendedName>
        <fullName evidence="2">Glucose-methanol-choline oxidoreductase C-terminal domain-containing protein</fullName>
    </recommendedName>
</protein>
<reference evidence="3" key="1">
    <citation type="submission" date="2019-04" db="EMBL/GenBank/DDBJ databases">
        <title>Friends and foes A comparative genomics studyof 23 Aspergillus species from section Flavi.</title>
        <authorList>
            <consortium name="DOE Joint Genome Institute"/>
            <person name="Kjaerbolling I."/>
            <person name="Vesth T."/>
            <person name="Frisvad J.C."/>
            <person name="Nybo J.L."/>
            <person name="Theobald S."/>
            <person name="Kildgaard S."/>
            <person name="Isbrandt T."/>
            <person name="Kuo A."/>
            <person name="Sato A."/>
            <person name="Lyhne E.K."/>
            <person name="Kogle M.E."/>
            <person name="Wiebenga A."/>
            <person name="Kun R.S."/>
            <person name="Lubbers R.J."/>
            <person name="Makela M.R."/>
            <person name="Barry K."/>
            <person name="Chovatia M."/>
            <person name="Clum A."/>
            <person name="Daum C."/>
            <person name="Haridas S."/>
            <person name="He G."/>
            <person name="LaButti K."/>
            <person name="Lipzen A."/>
            <person name="Mondo S."/>
            <person name="Riley R."/>
            <person name="Salamov A."/>
            <person name="Simmons B.A."/>
            <person name="Magnuson J.K."/>
            <person name="Henrissat B."/>
            <person name="Mortensen U.H."/>
            <person name="Larsen T.O."/>
            <person name="Devries R.P."/>
            <person name="Grigoriev I.V."/>
            <person name="Machida M."/>
            <person name="Baker S.E."/>
            <person name="Andersen M.R."/>
        </authorList>
    </citation>
    <scope>NUCLEOTIDE SEQUENCE [LARGE SCALE GENOMIC DNA]</scope>
    <source>
        <strain evidence="3">IBT 14317</strain>
    </source>
</reference>
<accession>A0A5N7CNJ3</accession>
<sequence>MGKVVDSELRMKVVERLRVVDASVFPLPLATHIQVCIYALTEQTADVILADRQP</sequence>
<gene>
    <name evidence="3" type="ORF">BDV23DRAFT_144689</name>
</gene>
<dbReference type="Gene3D" id="3.30.560.10">
    <property type="entry name" value="Glucose Oxidase, domain 3"/>
    <property type="match status" value="1"/>
</dbReference>
<dbReference type="Pfam" id="PF05199">
    <property type="entry name" value="GMC_oxred_C"/>
    <property type="match status" value="1"/>
</dbReference>
<dbReference type="InterPro" id="IPR036188">
    <property type="entry name" value="FAD/NAD-bd_sf"/>
</dbReference>
<dbReference type="PANTHER" id="PTHR11552">
    <property type="entry name" value="GLUCOSE-METHANOL-CHOLINE GMC OXIDOREDUCTASE"/>
    <property type="match status" value="1"/>
</dbReference>
<comment type="similarity">
    <text evidence="1">Belongs to the GMC oxidoreductase family.</text>
</comment>
<dbReference type="AlphaFoldDB" id="A0A5N7CNJ3"/>
<dbReference type="EMBL" id="ML735217">
    <property type="protein sequence ID" value="KAE8395756.1"/>
    <property type="molecule type" value="Genomic_DNA"/>
</dbReference>
<dbReference type="Proteomes" id="UP000326877">
    <property type="component" value="Unassembled WGS sequence"/>
</dbReference>
<evidence type="ECO:0000259" key="2">
    <source>
        <dbReference type="Pfam" id="PF05199"/>
    </source>
</evidence>
<proteinExistence type="inferred from homology"/>
<evidence type="ECO:0000313" key="3">
    <source>
        <dbReference type="EMBL" id="KAE8395756.1"/>
    </source>
</evidence>
<dbReference type="GO" id="GO:0016614">
    <property type="term" value="F:oxidoreductase activity, acting on CH-OH group of donors"/>
    <property type="evidence" value="ECO:0007669"/>
    <property type="project" value="InterPro"/>
</dbReference>
<dbReference type="SUPFAM" id="SSF51905">
    <property type="entry name" value="FAD/NAD(P)-binding domain"/>
    <property type="match status" value="1"/>
</dbReference>
<dbReference type="OrthoDB" id="4506113at2759"/>
<feature type="domain" description="Glucose-methanol-choline oxidoreductase C-terminal" evidence="2">
    <location>
        <begin position="1"/>
        <end position="40"/>
    </location>
</feature>
<organism evidence="3">
    <name type="scientific">Petromyces alliaceus</name>
    <name type="common">Aspergillus alliaceus</name>
    <dbReference type="NCBI Taxonomy" id="209559"/>
    <lineage>
        <taxon>Eukaryota</taxon>
        <taxon>Fungi</taxon>
        <taxon>Dikarya</taxon>
        <taxon>Ascomycota</taxon>
        <taxon>Pezizomycotina</taxon>
        <taxon>Eurotiomycetes</taxon>
        <taxon>Eurotiomycetidae</taxon>
        <taxon>Eurotiales</taxon>
        <taxon>Aspergillaceae</taxon>
        <taxon>Aspergillus</taxon>
        <taxon>Aspergillus subgen. Circumdati</taxon>
    </lineage>
</organism>
<dbReference type="PANTHER" id="PTHR11552:SF123">
    <property type="entry name" value="GMC OXIDOREDUCTASE (AFU_ORTHOLOGUE AFUA_2G01770)-RELATED"/>
    <property type="match status" value="1"/>
</dbReference>
<evidence type="ECO:0000256" key="1">
    <source>
        <dbReference type="ARBA" id="ARBA00010790"/>
    </source>
</evidence>
<dbReference type="InterPro" id="IPR012132">
    <property type="entry name" value="GMC_OxRdtase"/>
</dbReference>
<dbReference type="Gene3D" id="3.50.50.60">
    <property type="entry name" value="FAD/NAD(P)-binding domain"/>
    <property type="match status" value="1"/>
</dbReference>
<dbReference type="InterPro" id="IPR007867">
    <property type="entry name" value="GMC_OxRtase_C"/>
</dbReference>
<dbReference type="GO" id="GO:0050660">
    <property type="term" value="F:flavin adenine dinucleotide binding"/>
    <property type="evidence" value="ECO:0007669"/>
    <property type="project" value="InterPro"/>
</dbReference>